<sequence length="192" mass="21981">MACNCFDIWPCLIDSRHILHGVDFPSLLPRALAYFIGHTLVQKGGRQSDVRIDFYALDKIHNHTSFSIAFLIHTMHDTGYDNTNTIFTSFNVNFARERRSSIGPPHKTTQTGIWASSSQPTNNESENDESYELSAKDELSSVHLDAFQAEMWTTFDQFASLKISTRPSWRRTWSRLAEYKATKPLSIFQKGE</sequence>
<keyword evidence="2" id="KW-1185">Reference proteome</keyword>
<organism evidence="1 2">
    <name type="scientific">Catharanthus roseus</name>
    <name type="common">Madagascar periwinkle</name>
    <name type="synonym">Vinca rosea</name>
    <dbReference type="NCBI Taxonomy" id="4058"/>
    <lineage>
        <taxon>Eukaryota</taxon>
        <taxon>Viridiplantae</taxon>
        <taxon>Streptophyta</taxon>
        <taxon>Embryophyta</taxon>
        <taxon>Tracheophyta</taxon>
        <taxon>Spermatophyta</taxon>
        <taxon>Magnoliopsida</taxon>
        <taxon>eudicotyledons</taxon>
        <taxon>Gunneridae</taxon>
        <taxon>Pentapetalae</taxon>
        <taxon>asterids</taxon>
        <taxon>lamiids</taxon>
        <taxon>Gentianales</taxon>
        <taxon>Apocynaceae</taxon>
        <taxon>Rauvolfioideae</taxon>
        <taxon>Vinceae</taxon>
        <taxon>Catharanthinae</taxon>
        <taxon>Catharanthus</taxon>
    </lineage>
</organism>
<protein>
    <submittedName>
        <fullName evidence="1">Uncharacterized protein</fullName>
    </submittedName>
</protein>
<evidence type="ECO:0000313" key="2">
    <source>
        <dbReference type="Proteomes" id="UP001060085"/>
    </source>
</evidence>
<dbReference type="EMBL" id="CM044702">
    <property type="protein sequence ID" value="KAI5676162.1"/>
    <property type="molecule type" value="Genomic_DNA"/>
</dbReference>
<dbReference type="Proteomes" id="UP001060085">
    <property type="component" value="Linkage Group LG02"/>
</dbReference>
<proteinExistence type="predicted"/>
<reference evidence="2" key="1">
    <citation type="journal article" date="2023" name="Nat. Plants">
        <title>Single-cell RNA sequencing provides a high-resolution roadmap for understanding the multicellular compartmentation of specialized metabolism.</title>
        <authorList>
            <person name="Sun S."/>
            <person name="Shen X."/>
            <person name="Li Y."/>
            <person name="Li Y."/>
            <person name="Wang S."/>
            <person name="Li R."/>
            <person name="Zhang H."/>
            <person name="Shen G."/>
            <person name="Guo B."/>
            <person name="Wei J."/>
            <person name="Xu J."/>
            <person name="St-Pierre B."/>
            <person name="Chen S."/>
            <person name="Sun C."/>
        </authorList>
    </citation>
    <scope>NUCLEOTIDE SEQUENCE [LARGE SCALE GENOMIC DNA]</scope>
</reference>
<comment type="caution">
    <text evidence="1">The sequence shown here is derived from an EMBL/GenBank/DDBJ whole genome shotgun (WGS) entry which is preliminary data.</text>
</comment>
<evidence type="ECO:0000313" key="1">
    <source>
        <dbReference type="EMBL" id="KAI5676162.1"/>
    </source>
</evidence>
<accession>A0ACC0BU01</accession>
<name>A0ACC0BU01_CATRO</name>
<gene>
    <name evidence="1" type="ORF">M9H77_07112</name>
</gene>